<dbReference type="CDD" id="cd07771">
    <property type="entry name" value="ASKHA_NBD_FGGY_RhaB-like"/>
    <property type="match status" value="1"/>
</dbReference>
<dbReference type="AlphaFoldDB" id="A0A949NGL9"/>
<dbReference type="InterPro" id="IPR013449">
    <property type="entry name" value="Rhamnulokinase"/>
</dbReference>
<evidence type="ECO:0000256" key="1">
    <source>
        <dbReference type="ARBA" id="ARBA00009156"/>
    </source>
</evidence>
<proteinExistence type="inferred from homology"/>
<evidence type="ECO:0000256" key="5">
    <source>
        <dbReference type="ARBA" id="ARBA00022840"/>
    </source>
</evidence>
<accession>A0A949NGL9</accession>
<keyword evidence="6" id="KW-0684">Rhamnose metabolism</keyword>
<dbReference type="SUPFAM" id="SSF53067">
    <property type="entry name" value="Actin-like ATPase domain"/>
    <property type="match status" value="2"/>
</dbReference>
<reference evidence="9" key="1">
    <citation type="submission" date="2021-06" db="EMBL/GenBank/DDBJ databases">
        <title>Description of novel taxa of the family Lachnospiraceae.</title>
        <authorList>
            <person name="Chaplin A.V."/>
            <person name="Sokolova S.R."/>
            <person name="Pikina A.P."/>
            <person name="Korzhanova M."/>
            <person name="Belova V."/>
            <person name="Korostin D."/>
            <person name="Efimov B.A."/>
        </authorList>
    </citation>
    <scope>NUCLEOTIDE SEQUENCE</scope>
    <source>
        <strain evidence="9">ASD5720</strain>
    </source>
</reference>
<dbReference type="GO" id="GO:0019301">
    <property type="term" value="P:rhamnose catabolic process"/>
    <property type="evidence" value="ECO:0007669"/>
    <property type="project" value="InterPro"/>
</dbReference>
<evidence type="ECO:0000256" key="4">
    <source>
        <dbReference type="ARBA" id="ARBA00022777"/>
    </source>
</evidence>
<dbReference type="GO" id="GO:0008993">
    <property type="term" value="F:rhamnulokinase activity"/>
    <property type="evidence" value="ECO:0007669"/>
    <property type="project" value="InterPro"/>
</dbReference>
<dbReference type="InterPro" id="IPR050406">
    <property type="entry name" value="FGGY_Carb_Kinase"/>
</dbReference>
<dbReference type="InterPro" id="IPR043129">
    <property type="entry name" value="ATPase_NBD"/>
</dbReference>
<dbReference type="EMBL" id="JAHQCW010000012">
    <property type="protein sequence ID" value="MBU9736653.1"/>
    <property type="molecule type" value="Genomic_DNA"/>
</dbReference>
<evidence type="ECO:0000259" key="8">
    <source>
        <dbReference type="Pfam" id="PF02782"/>
    </source>
</evidence>
<organism evidence="9 10">
    <name type="scientific">Diplocloster agilis</name>
    <dbReference type="NCBI Taxonomy" id="2850323"/>
    <lineage>
        <taxon>Bacteria</taxon>
        <taxon>Bacillati</taxon>
        <taxon>Bacillota</taxon>
        <taxon>Clostridia</taxon>
        <taxon>Lachnospirales</taxon>
        <taxon>Lachnospiraceae</taxon>
        <taxon>Diplocloster</taxon>
    </lineage>
</organism>
<evidence type="ECO:0000313" key="9">
    <source>
        <dbReference type="EMBL" id="MBU9736653.1"/>
    </source>
</evidence>
<dbReference type="Proteomes" id="UP000712157">
    <property type="component" value="Unassembled WGS sequence"/>
</dbReference>
<evidence type="ECO:0000313" key="10">
    <source>
        <dbReference type="Proteomes" id="UP000712157"/>
    </source>
</evidence>
<feature type="domain" description="Carbohydrate kinase FGGY C-terminal" evidence="8">
    <location>
        <begin position="255"/>
        <end position="446"/>
    </location>
</feature>
<comment type="caution">
    <text evidence="9">The sequence shown here is derived from an EMBL/GenBank/DDBJ whole genome shotgun (WGS) entry which is preliminary data.</text>
</comment>
<dbReference type="Pfam" id="PF00370">
    <property type="entry name" value="FGGY_N"/>
    <property type="match status" value="1"/>
</dbReference>
<gene>
    <name evidence="9" type="ORF">KTH89_08885</name>
</gene>
<keyword evidence="4" id="KW-0418">Kinase</keyword>
<evidence type="ECO:0000256" key="2">
    <source>
        <dbReference type="ARBA" id="ARBA00022679"/>
    </source>
</evidence>
<dbReference type="Pfam" id="PF02782">
    <property type="entry name" value="FGGY_C"/>
    <property type="match status" value="1"/>
</dbReference>
<dbReference type="InterPro" id="IPR018484">
    <property type="entry name" value="FGGY_N"/>
</dbReference>
<protein>
    <submittedName>
        <fullName evidence="9">Rhamnulokinase</fullName>
    </submittedName>
</protein>
<name>A0A949NGL9_9FIRM</name>
<keyword evidence="5" id="KW-0067">ATP-binding</keyword>
<dbReference type="RefSeq" id="WP_238721419.1">
    <property type="nucleotide sequence ID" value="NZ_JAHQCW010000012.1"/>
</dbReference>
<dbReference type="Gene3D" id="3.30.420.40">
    <property type="match status" value="2"/>
</dbReference>
<keyword evidence="2" id="KW-0808">Transferase</keyword>
<keyword evidence="3" id="KW-0547">Nucleotide-binding</keyword>
<comment type="similarity">
    <text evidence="1">Belongs to the FGGY kinase family.</text>
</comment>
<sequence>MKQIAFDLGASSGKVMLGEFDGTCLTTEVIHRFPNRQICVSDHLYWNFLGIYQNLTEGIRKGCAAAGGTPVSIGIDAYCNDFGLIGRNGDLITQVRCYRDLRMARNEAEIYRIMSKRELHFQNGNQNALFNTLIQLAAMRLEGDGFLLDQCETLLHIPDLLTYFLTGQRHSEYTLASVSQMFRWETSDWNPEILSRFEIPAKLLAPIIMPGTVAGEMTKATAEEIGVPRMKVTAVGGHDTASAVAALPTNEPHAAYISSGTWSLMGVEIPKPIINEQTYRYNIAIEGGVGGRYRMLKNVMGLWLIQECRLKYRKMGMEYEFAELVDLARREKSFVSLIDPDDEAFYMPGDMLRKIRDYCTGTGQPAPETPGQFIRVIEDSLALKYRWVMETLEKILGYRIESIYILGGGGKDTLLNQLTANACGRTVYVGPQEAALTGNFLMQLKAAGAIGNLEQGREVIARSTQIGVYEPQEQKAWDEAYEYFLTLLPRSE</sequence>
<dbReference type="GO" id="GO:0005524">
    <property type="term" value="F:ATP binding"/>
    <property type="evidence" value="ECO:0007669"/>
    <property type="project" value="UniProtKB-KW"/>
</dbReference>
<dbReference type="PANTHER" id="PTHR43095">
    <property type="entry name" value="SUGAR KINASE"/>
    <property type="match status" value="1"/>
</dbReference>
<keyword evidence="10" id="KW-1185">Reference proteome</keyword>
<evidence type="ECO:0000256" key="6">
    <source>
        <dbReference type="ARBA" id="ARBA00023308"/>
    </source>
</evidence>
<dbReference type="InterPro" id="IPR018485">
    <property type="entry name" value="FGGY_C"/>
</dbReference>
<evidence type="ECO:0000259" key="7">
    <source>
        <dbReference type="Pfam" id="PF00370"/>
    </source>
</evidence>
<evidence type="ECO:0000256" key="3">
    <source>
        <dbReference type="ARBA" id="ARBA00022741"/>
    </source>
</evidence>
<feature type="domain" description="Carbohydrate kinase FGGY N-terminal" evidence="7">
    <location>
        <begin position="4"/>
        <end position="244"/>
    </location>
</feature>